<evidence type="ECO:0000256" key="4">
    <source>
        <dbReference type="ARBA" id="ARBA00022512"/>
    </source>
</evidence>
<protein>
    <recommendedName>
        <fullName evidence="5">Pectin acetylesterase</fullName>
        <ecNumber evidence="5">3.1.1.-</ecNumber>
    </recommendedName>
</protein>
<keyword evidence="7" id="KW-1185">Reference proteome</keyword>
<reference evidence="6 7" key="1">
    <citation type="submission" date="2024-09" db="EMBL/GenBank/DDBJ databases">
        <title>Chromosome-scale assembly of Riccia sorocarpa.</title>
        <authorList>
            <person name="Paukszto L."/>
        </authorList>
    </citation>
    <scope>NUCLEOTIDE SEQUENCE [LARGE SCALE GENOMIC DNA]</scope>
    <source>
        <strain evidence="6">LP-2024</strain>
        <tissue evidence="6">Aerial parts of the thallus</tissue>
    </source>
</reference>
<dbReference type="AlphaFoldDB" id="A0ABD3HTG9"/>
<comment type="function">
    <text evidence="1 5">Hydrolyzes acetyl esters in homogalacturonan regions of pectin. In type I primary cell wall, galacturonic acid residues of pectin can be acetylated at the O-2 and O-3 positions. Decreasing the degree of acetylation of pectin gels in vitro alters their physical properties.</text>
</comment>
<comment type="subcellular location">
    <subcellularLocation>
        <location evidence="2 5">Secreted</location>
        <location evidence="2 5">Cell wall</location>
    </subcellularLocation>
</comment>
<keyword evidence="5" id="KW-0378">Hydrolase</keyword>
<keyword evidence="4 5" id="KW-0134">Cell wall</keyword>
<name>A0ABD3HTG9_9MARC</name>
<keyword evidence="5" id="KW-0964">Secreted</keyword>
<comment type="caution">
    <text evidence="6">The sequence shown here is derived from an EMBL/GenBank/DDBJ whole genome shotgun (WGS) entry which is preliminary data.</text>
</comment>
<dbReference type="EC" id="3.1.1.-" evidence="5"/>
<proteinExistence type="inferred from homology"/>
<feature type="chain" id="PRO_5044533786" description="Pectin acetylesterase" evidence="5">
    <location>
        <begin position="34"/>
        <end position="405"/>
    </location>
</feature>
<evidence type="ECO:0000256" key="2">
    <source>
        <dbReference type="ARBA" id="ARBA00004191"/>
    </source>
</evidence>
<gene>
    <name evidence="6" type="ORF">R1sor_007295</name>
</gene>
<accession>A0ABD3HTG9</accession>
<evidence type="ECO:0000256" key="1">
    <source>
        <dbReference type="ARBA" id="ARBA00003534"/>
    </source>
</evidence>
<dbReference type="GO" id="GO:0016787">
    <property type="term" value="F:hydrolase activity"/>
    <property type="evidence" value="ECO:0007669"/>
    <property type="project" value="UniProtKB-KW"/>
</dbReference>
<dbReference type="GO" id="GO:0071555">
    <property type="term" value="P:cell wall organization"/>
    <property type="evidence" value="ECO:0007669"/>
    <property type="project" value="UniProtKB-KW"/>
</dbReference>
<keyword evidence="5" id="KW-0961">Cell wall biogenesis/degradation</keyword>
<dbReference type="InterPro" id="IPR004963">
    <property type="entry name" value="PAE/NOTUM"/>
</dbReference>
<organism evidence="6 7">
    <name type="scientific">Riccia sorocarpa</name>
    <dbReference type="NCBI Taxonomy" id="122646"/>
    <lineage>
        <taxon>Eukaryota</taxon>
        <taxon>Viridiplantae</taxon>
        <taxon>Streptophyta</taxon>
        <taxon>Embryophyta</taxon>
        <taxon>Marchantiophyta</taxon>
        <taxon>Marchantiopsida</taxon>
        <taxon>Marchantiidae</taxon>
        <taxon>Marchantiales</taxon>
        <taxon>Ricciaceae</taxon>
        <taxon>Riccia</taxon>
    </lineage>
</organism>
<comment type="similarity">
    <text evidence="3 5">Belongs to the pectinacetylesterase family.</text>
</comment>
<feature type="signal peptide" evidence="5">
    <location>
        <begin position="1"/>
        <end position="33"/>
    </location>
</feature>
<evidence type="ECO:0000256" key="3">
    <source>
        <dbReference type="ARBA" id="ARBA00005784"/>
    </source>
</evidence>
<evidence type="ECO:0000256" key="5">
    <source>
        <dbReference type="RuleBase" id="RU363114"/>
    </source>
</evidence>
<evidence type="ECO:0000313" key="7">
    <source>
        <dbReference type="Proteomes" id="UP001633002"/>
    </source>
</evidence>
<dbReference type="Pfam" id="PF03283">
    <property type="entry name" value="PAE"/>
    <property type="match status" value="1"/>
</dbReference>
<dbReference type="PANTHER" id="PTHR21562:SF67">
    <property type="entry name" value="PECTIN ACETYLESTERASE"/>
    <property type="match status" value="1"/>
</dbReference>
<keyword evidence="5" id="KW-0732">Signal</keyword>
<evidence type="ECO:0000313" key="6">
    <source>
        <dbReference type="EMBL" id="KAL3693644.1"/>
    </source>
</evidence>
<dbReference type="PANTHER" id="PTHR21562">
    <property type="entry name" value="NOTUM-RELATED"/>
    <property type="match status" value="1"/>
</dbReference>
<dbReference type="EMBL" id="JBJQOH010000003">
    <property type="protein sequence ID" value="KAL3693644.1"/>
    <property type="molecule type" value="Genomic_DNA"/>
</dbReference>
<dbReference type="Proteomes" id="UP001633002">
    <property type="component" value="Unassembled WGS sequence"/>
</dbReference>
<sequence length="405" mass="44481">MRTFQRHDRKPCCCWRFLLLFLLIHANIYLSIGQKYQLNIVSGAAEKGAVCLDGSSPGYYFSPGFGSGLNKWIVYIEGGAWCNSDGDCANRANSFLGSTKIFGPPSSAAPTTGILSDNPGVNPDFYNWNVAWVRYCDGASFLGDRDEPVVSQGQTIYYRGARVWDAIMEDLKGKGMAVAEEALLAGCSAGGLTTIHRCSSFRDVLPPQTLVKCFADAGFFLDIPDLRGGQNSANYYHGVAVTHNVMGNLDSVCTSSRAPDAQWECIFAHNVLPYVRAPIYILQSTLDSWQLQTLVGPKWMDPTGEWNSCVNNMMTCNSTLLSAIRGYQRKMVEDIGSGSAEERGEFVISCLAHCMSADNNRWSGHGGKFTIRGKTMQQSFGDWFYGRSLEDVLLVDEPSSVNPTC</sequence>